<dbReference type="EMBL" id="JADBJN010000028">
    <property type="protein sequence ID" value="KAG5666199.1"/>
    <property type="molecule type" value="Genomic_DNA"/>
</dbReference>
<feature type="non-terminal residue" evidence="2">
    <location>
        <position position="28"/>
    </location>
</feature>
<feature type="compositionally biased region" description="Polar residues" evidence="1">
    <location>
        <begin position="1"/>
        <end position="10"/>
    </location>
</feature>
<sequence>MSETSTQQKQQLEKERQVRQAKLQNEDE</sequence>
<evidence type="ECO:0000256" key="1">
    <source>
        <dbReference type="SAM" id="MobiDB-lite"/>
    </source>
</evidence>
<name>A0A9J6B958_POLVA</name>
<gene>
    <name evidence="2" type="ORF">PVAND_017616</name>
</gene>
<protein>
    <submittedName>
        <fullName evidence="2">Uncharacterized protein</fullName>
    </submittedName>
</protein>
<feature type="region of interest" description="Disordered" evidence="1">
    <location>
        <begin position="1"/>
        <end position="28"/>
    </location>
</feature>
<proteinExistence type="predicted"/>
<dbReference type="Proteomes" id="UP001107558">
    <property type="component" value="Unassembled WGS sequence"/>
</dbReference>
<keyword evidence="3" id="KW-1185">Reference proteome</keyword>
<accession>A0A9J6B958</accession>
<dbReference type="AlphaFoldDB" id="A0A9J6B958"/>
<comment type="caution">
    <text evidence="2">The sequence shown here is derived from an EMBL/GenBank/DDBJ whole genome shotgun (WGS) entry which is preliminary data.</text>
</comment>
<reference evidence="2" key="1">
    <citation type="submission" date="2021-03" db="EMBL/GenBank/DDBJ databases">
        <title>Chromosome level genome of the anhydrobiotic midge Polypedilum vanderplanki.</title>
        <authorList>
            <person name="Yoshida Y."/>
            <person name="Kikawada T."/>
            <person name="Gusev O."/>
        </authorList>
    </citation>
    <scope>NUCLEOTIDE SEQUENCE</scope>
    <source>
        <strain evidence="2">NIAS01</strain>
        <tissue evidence="2">Whole body or cell culture</tissue>
    </source>
</reference>
<organism evidence="2 3">
    <name type="scientific">Polypedilum vanderplanki</name>
    <name type="common">Sleeping chironomid midge</name>
    <dbReference type="NCBI Taxonomy" id="319348"/>
    <lineage>
        <taxon>Eukaryota</taxon>
        <taxon>Metazoa</taxon>
        <taxon>Ecdysozoa</taxon>
        <taxon>Arthropoda</taxon>
        <taxon>Hexapoda</taxon>
        <taxon>Insecta</taxon>
        <taxon>Pterygota</taxon>
        <taxon>Neoptera</taxon>
        <taxon>Endopterygota</taxon>
        <taxon>Diptera</taxon>
        <taxon>Nematocera</taxon>
        <taxon>Chironomoidea</taxon>
        <taxon>Chironomidae</taxon>
        <taxon>Chironominae</taxon>
        <taxon>Polypedilum</taxon>
        <taxon>Polypedilum</taxon>
    </lineage>
</organism>
<evidence type="ECO:0000313" key="3">
    <source>
        <dbReference type="Proteomes" id="UP001107558"/>
    </source>
</evidence>
<evidence type="ECO:0000313" key="2">
    <source>
        <dbReference type="EMBL" id="KAG5666199.1"/>
    </source>
</evidence>